<comment type="subcellular location">
    <subcellularLocation>
        <location evidence="1 8">Membrane</location>
        <topology evidence="1 8">Multi-pass membrane protein</topology>
    </subcellularLocation>
</comment>
<feature type="transmembrane region" description="Helical" evidence="8">
    <location>
        <begin position="116"/>
        <end position="135"/>
    </location>
</feature>
<evidence type="ECO:0000256" key="3">
    <source>
        <dbReference type="ARBA" id="ARBA00022692"/>
    </source>
</evidence>
<reference evidence="9 10" key="1">
    <citation type="submission" date="2019-12" db="EMBL/GenBank/DDBJ databases">
        <title>Comparative genomics gives insights into the taxonomy of the Azoarcus-Aromatoleum group and reveals separate origins of nif in the plant-associated Azoarcus and non-plant-associated Aromatoleum sub-groups.</title>
        <authorList>
            <person name="Lafos M."/>
            <person name="Maluk M."/>
            <person name="Batista M."/>
            <person name="Junghare M."/>
            <person name="Carmona M."/>
            <person name="Faoro H."/>
            <person name="Cruz L.M."/>
            <person name="Battistoni F."/>
            <person name="De Souza E."/>
            <person name="Pedrosa F."/>
            <person name="Chen W.-M."/>
            <person name="Poole P.S."/>
            <person name="Dixon R.A."/>
            <person name="James E.K."/>
        </authorList>
    </citation>
    <scope>NUCLEOTIDE SEQUENCE [LARGE SCALE GENOMIC DNA]</scope>
    <source>
        <strain evidence="9 10">22Lin</strain>
    </source>
</reference>
<feature type="transmembrane region" description="Helical" evidence="8">
    <location>
        <begin position="85"/>
        <end position="104"/>
    </location>
</feature>
<evidence type="ECO:0000256" key="2">
    <source>
        <dbReference type="ARBA" id="ARBA00022448"/>
    </source>
</evidence>
<protein>
    <recommendedName>
        <fullName evidence="8">ADP,ATP carrier protein</fullName>
    </recommendedName>
</protein>
<feature type="transmembrane region" description="Helical" evidence="8">
    <location>
        <begin position="147"/>
        <end position="170"/>
    </location>
</feature>
<proteinExistence type="inferred from homology"/>
<sequence>MLAALLRRVVPVREGEARPLLLATAYGFSILFSYYLLRPVRDEIGAADRGNLQILWTAVFLVMLLAVPLYSAAVSRWPRAVFIPLANRFFATNLIAFYAALYLLPESTRVWIDRVFYVWVSIFALFVVTVFWGFVADLFRHEQGKRLFGFIAVGSSLGGIAGSATTALLAQHVPEFLLLLLAVLPLEAAAWLARALDRHASREPETLRREPEARVGGSAWSGIGLVFRSPVLRRIAVWLLLMTFASTILYFVQAHLVGEAYTDRALRRAFLARIDLAVNALTITTQALFTAHILRRLGVGLTLALLPAVALLGFVALGTAPTLFALVVVRVLYDSGRHALAKPAREVLFTLVNREERYKSKAFIDAAVYRGGDLLSGWIYAGLAALGLSAGAIALTAVPVAGVWMLIGRQLGRWEERDQD</sequence>
<keyword evidence="3 8" id="KW-0812">Transmembrane</keyword>
<organism evidence="9 10">
    <name type="scientific">Aromatoleum diolicum</name>
    <dbReference type="NCBI Taxonomy" id="75796"/>
    <lineage>
        <taxon>Bacteria</taxon>
        <taxon>Pseudomonadati</taxon>
        <taxon>Pseudomonadota</taxon>
        <taxon>Betaproteobacteria</taxon>
        <taxon>Rhodocyclales</taxon>
        <taxon>Rhodocyclaceae</taxon>
        <taxon>Aromatoleum</taxon>
    </lineage>
</organism>
<dbReference type="Pfam" id="PF03219">
    <property type="entry name" value="TLC"/>
    <property type="match status" value="1"/>
</dbReference>
<feature type="transmembrane region" description="Helical" evidence="8">
    <location>
        <begin position="20"/>
        <end position="37"/>
    </location>
</feature>
<gene>
    <name evidence="9" type="ORF">GPA25_07855</name>
</gene>
<dbReference type="RefSeq" id="WP_169259826.1">
    <property type="nucleotide sequence ID" value="NZ_WTVQ01000010.1"/>
</dbReference>
<evidence type="ECO:0000256" key="4">
    <source>
        <dbReference type="ARBA" id="ARBA00022741"/>
    </source>
</evidence>
<evidence type="ECO:0000256" key="1">
    <source>
        <dbReference type="ARBA" id="ARBA00004141"/>
    </source>
</evidence>
<dbReference type="Proteomes" id="UP000648984">
    <property type="component" value="Unassembled WGS sequence"/>
</dbReference>
<keyword evidence="7 8" id="KW-0472">Membrane</keyword>
<comment type="caution">
    <text evidence="9">The sequence shown here is derived from an EMBL/GenBank/DDBJ whole genome shotgun (WGS) entry which is preliminary data.</text>
</comment>
<keyword evidence="4 8" id="KW-0547">Nucleotide-binding</keyword>
<feature type="transmembrane region" description="Helical" evidence="8">
    <location>
        <begin position="301"/>
        <end position="333"/>
    </location>
</feature>
<keyword evidence="6 8" id="KW-1133">Transmembrane helix</keyword>
<evidence type="ECO:0000256" key="5">
    <source>
        <dbReference type="ARBA" id="ARBA00022840"/>
    </source>
</evidence>
<feature type="transmembrane region" description="Helical" evidence="8">
    <location>
        <begin position="52"/>
        <end position="73"/>
    </location>
</feature>
<accession>A0ABX1Q8H8</accession>
<feature type="transmembrane region" description="Helical" evidence="8">
    <location>
        <begin position="378"/>
        <end position="407"/>
    </location>
</feature>
<feature type="transmembrane region" description="Helical" evidence="8">
    <location>
        <begin position="235"/>
        <end position="256"/>
    </location>
</feature>
<evidence type="ECO:0000313" key="9">
    <source>
        <dbReference type="EMBL" id="NMG74674.1"/>
    </source>
</evidence>
<comment type="similarity">
    <text evidence="8">Belongs to the ADP/ATP translocase tlc family.</text>
</comment>
<keyword evidence="10" id="KW-1185">Reference proteome</keyword>
<dbReference type="EMBL" id="WTVQ01000010">
    <property type="protein sequence ID" value="NMG74674.1"/>
    <property type="molecule type" value="Genomic_DNA"/>
</dbReference>
<dbReference type="InterPro" id="IPR004667">
    <property type="entry name" value="ADP_ATP_car_bac_type"/>
</dbReference>
<evidence type="ECO:0000256" key="7">
    <source>
        <dbReference type="ARBA" id="ARBA00023136"/>
    </source>
</evidence>
<evidence type="ECO:0000313" key="10">
    <source>
        <dbReference type="Proteomes" id="UP000648984"/>
    </source>
</evidence>
<dbReference type="PANTHER" id="PTHR43596">
    <property type="entry name" value="ADP,ATP CARRIER PROTEIN"/>
    <property type="match status" value="1"/>
</dbReference>
<dbReference type="SUPFAM" id="SSF103473">
    <property type="entry name" value="MFS general substrate transporter"/>
    <property type="match status" value="1"/>
</dbReference>
<dbReference type="PANTHER" id="PTHR43596:SF1">
    <property type="entry name" value="ADP,ATP CARRIER PROTEIN"/>
    <property type="match status" value="1"/>
</dbReference>
<dbReference type="Gene3D" id="1.20.1250.20">
    <property type="entry name" value="MFS general substrate transporter like domains"/>
    <property type="match status" value="1"/>
</dbReference>
<dbReference type="InterPro" id="IPR036259">
    <property type="entry name" value="MFS_trans_sf"/>
</dbReference>
<keyword evidence="2 8" id="KW-0813">Transport</keyword>
<feature type="transmembrane region" description="Helical" evidence="8">
    <location>
        <begin position="276"/>
        <end position="294"/>
    </location>
</feature>
<evidence type="ECO:0000256" key="6">
    <source>
        <dbReference type="ARBA" id="ARBA00022989"/>
    </source>
</evidence>
<evidence type="ECO:0000256" key="8">
    <source>
        <dbReference type="RuleBase" id="RU363121"/>
    </source>
</evidence>
<name>A0ABX1Q8H8_9RHOO</name>
<keyword evidence="5 8" id="KW-0067">ATP-binding</keyword>